<dbReference type="OrthoDB" id="113327at2759"/>
<reference evidence="1" key="2">
    <citation type="submission" date="2019-06" db="EMBL/GenBank/DDBJ databases">
        <title>Genomics analysis of Aphanomyces spp. identifies a new class of oomycete effector associated with host adaptation.</title>
        <authorList>
            <person name="Gaulin E."/>
        </authorList>
    </citation>
    <scope>NUCLEOTIDE SEQUENCE</scope>
    <source>
        <strain evidence="1">CBS 578.67</strain>
    </source>
</reference>
<dbReference type="InterPro" id="IPR036397">
    <property type="entry name" value="RNaseH_sf"/>
</dbReference>
<gene>
    <name evidence="2" type="primary">Aste57867_18359</name>
    <name evidence="1" type="ORF">As57867_018297</name>
    <name evidence="2" type="ORF">ASTE57867_18359</name>
</gene>
<organism evidence="2 3">
    <name type="scientific">Aphanomyces stellatus</name>
    <dbReference type="NCBI Taxonomy" id="120398"/>
    <lineage>
        <taxon>Eukaryota</taxon>
        <taxon>Sar</taxon>
        <taxon>Stramenopiles</taxon>
        <taxon>Oomycota</taxon>
        <taxon>Saprolegniomycetes</taxon>
        <taxon>Saprolegniales</taxon>
        <taxon>Verrucalvaceae</taxon>
        <taxon>Aphanomyces</taxon>
    </lineage>
</organism>
<reference evidence="2 3" key="1">
    <citation type="submission" date="2019-03" db="EMBL/GenBank/DDBJ databases">
        <authorList>
            <person name="Gaulin E."/>
            <person name="Dumas B."/>
        </authorList>
    </citation>
    <scope>NUCLEOTIDE SEQUENCE [LARGE SCALE GENOMIC DNA]</scope>
    <source>
        <strain evidence="2">CBS 568.67</strain>
    </source>
</reference>
<evidence type="ECO:0000313" key="1">
    <source>
        <dbReference type="EMBL" id="KAF0690234.1"/>
    </source>
</evidence>
<dbReference type="Proteomes" id="UP000332933">
    <property type="component" value="Unassembled WGS sequence"/>
</dbReference>
<accession>A0A485LBL9</accession>
<name>A0A485LBL9_9STRA</name>
<proteinExistence type="predicted"/>
<keyword evidence="3" id="KW-1185">Reference proteome</keyword>
<dbReference type="GO" id="GO:0003676">
    <property type="term" value="F:nucleic acid binding"/>
    <property type="evidence" value="ECO:0007669"/>
    <property type="project" value="InterPro"/>
</dbReference>
<dbReference type="PANTHER" id="PTHR47169">
    <property type="entry name" value="OS01G0541250 PROTEIN"/>
    <property type="match status" value="1"/>
</dbReference>
<dbReference type="EMBL" id="VJMH01006387">
    <property type="protein sequence ID" value="KAF0690234.1"/>
    <property type="molecule type" value="Genomic_DNA"/>
</dbReference>
<protein>
    <submittedName>
        <fullName evidence="2">Aste57867_18359 protein</fullName>
    </submittedName>
</protein>
<evidence type="ECO:0000313" key="3">
    <source>
        <dbReference type="Proteomes" id="UP000332933"/>
    </source>
</evidence>
<dbReference type="AlphaFoldDB" id="A0A485LBL9"/>
<sequence>MNVTKAVYRSYLMDKVMPAIVASWPGPPARIVLQHDFAKTHATADDEDQQVKFDEMRRSGWSFELVPQPPNSPDMNVLDLGFFAALQSLQHRESARSIDQLIADVDAAFAAYPYERLDCTFLTLRTCMVETLKVAGDNTYKIPHLSKSKNAAKGRLPRNSTCPGDVQ</sequence>
<evidence type="ECO:0000313" key="2">
    <source>
        <dbReference type="EMBL" id="VFT95095.1"/>
    </source>
</evidence>
<dbReference type="Gene3D" id="3.30.420.10">
    <property type="entry name" value="Ribonuclease H-like superfamily/Ribonuclease H"/>
    <property type="match status" value="1"/>
</dbReference>
<dbReference type="EMBL" id="CAADRA010006408">
    <property type="protein sequence ID" value="VFT95095.1"/>
    <property type="molecule type" value="Genomic_DNA"/>
</dbReference>